<protein>
    <submittedName>
        <fullName evidence="3">GGDEF domain-containing protein</fullName>
    </submittedName>
</protein>
<dbReference type="PROSITE" id="PS50887">
    <property type="entry name" value="GGDEF"/>
    <property type="match status" value="1"/>
</dbReference>
<dbReference type="Gene3D" id="3.30.70.270">
    <property type="match status" value="1"/>
</dbReference>
<organism evidence="3 4">
    <name type="scientific">Fodinisporobacter ferrooxydans</name>
    <dbReference type="NCBI Taxonomy" id="2901836"/>
    <lineage>
        <taxon>Bacteria</taxon>
        <taxon>Bacillati</taxon>
        <taxon>Bacillota</taxon>
        <taxon>Bacilli</taxon>
        <taxon>Bacillales</taxon>
        <taxon>Alicyclobacillaceae</taxon>
        <taxon>Fodinisporobacter</taxon>
    </lineage>
</organism>
<evidence type="ECO:0000256" key="1">
    <source>
        <dbReference type="SAM" id="Phobius"/>
    </source>
</evidence>
<evidence type="ECO:0000259" key="2">
    <source>
        <dbReference type="PROSITE" id="PS50887"/>
    </source>
</evidence>
<keyword evidence="4" id="KW-1185">Reference proteome</keyword>
<accession>A0ABY4CE22</accession>
<feature type="transmembrane region" description="Helical" evidence="1">
    <location>
        <begin position="40"/>
        <end position="57"/>
    </location>
</feature>
<proteinExistence type="predicted"/>
<dbReference type="CDD" id="cd01949">
    <property type="entry name" value="GGDEF"/>
    <property type="match status" value="1"/>
</dbReference>
<reference evidence="3" key="1">
    <citation type="submission" date="2021-12" db="EMBL/GenBank/DDBJ databases">
        <title>Alicyclobacillaceae gen. nov., sp. nov., isolated from chalcocite enrichment system.</title>
        <authorList>
            <person name="Jiang Z."/>
        </authorList>
    </citation>
    <scope>NUCLEOTIDE SEQUENCE</scope>
    <source>
        <strain evidence="3">MYW30-H2</strain>
    </source>
</reference>
<evidence type="ECO:0000313" key="4">
    <source>
        <dbReference type="Proteomes" id="UP000830167"/>
    </source>
</evidence>
<dbReference type="Proteomes" id="UP000830167">
    <property type="component" value="Chromosome"/>
</dbReference>
<evidence type="ECO:0000313" key="3">
    <source>
        <dbReference type="EMBL" id="UOF88629.1"/>
    </source>
</evidence>
<feature type="transmembrane region" description="Helical" evidence="1">
    <location>
        <begin position="128"/>
        <end position="145"/>
    </location>
</feature>
<feature type="transmembrane region" description="Helical" evidence="1">
    <location>
        <begin position="182"/>
        <end position="206"/>
    </location>
</feature>
<dbReference type="EMBL" id="CP089291">
    <property type="protein sequence ID" value="UOF88629.1"/>
    <property type="molecule type" value="Genomic_DNA"/>
</dbReference>
<dbReference type="RefSeq" id="WP_347435305.1">
    <property type="nucleotide sequence ID" value="NZ_CP089291.1"/>
</dbReference>
<dbReference type="PANTHER" id="PTHR45138">
    <property type="entry name" value="REGULATORY COMPONENTS OF SENSORY TRANSDUCTION SYSTEM"/>
    <property type="match status" value="1"/>
</dbReference>
<dbReference type="SUPFAM" id="SSF55073">
    <property type="entry name" value="Nucleotide cyclase"/>
    <property type="match status" value="1"/>
</dbReference>
<dbReference type="NCBIfam" id="TIGR00254">
    <property type="entry name" value="GGDEF"/>
    <property type="match status" value="1"/>
</dbReference>
<feature type="transmembrane region" description="Helical" evidence="1">
    <location>
        <begin position="69"/>
        <end position="89"/>
    </location>
</feature>
<dbReference type="SMART" id="SM00267">
    <property type="entry name" value="GGDEF"/>
    <property type="match status" value="1"/>
</dbReference>
<sequence>MRFNRIHNFYCFINKSMKLYFDSKIEREFQFDFFKKHLSILRLGILISIAFFSLIGIDDIWLAKKTINKIWLIRFGIMDPFFLISLGVTYTKFFRLHMQKIMMIVQLGSGIGAISILAILTNGEAANYYYYAGLMLIIFGNFTLMGLQFINALVVSVCVLVGYECIAIFRQHSLQDRLHGSMYLAFINSNFFLFSCLLIGLVAGYLMERYKRSDFLNRKEIETKTKQLSKANMLLRQLSFKDGLTDVYNRRAFNEKLAEEWLKSQRYGTSLSLVMIDVDNFKKYNDKYGHQQGDECLIKVSQALQECFCGPNDFIARYGGEEFAIILPDTDETNVAKRTDLLHGKMQQLALSHTLSDYYYVTLSVGVTVWNAASATSLEDFLKVADTALYQSKNNGRNCTTIIPI</sequence>
<dbReference type="InterPro" id="IPR043128">
    <property type="entry name" value="Rev_trsase/Diguanyl_cyclase"/>
</dbReference>
<dbReference type="PANTHER" id="PTHR45138:SF9">
    <property type="entry name" value="DIGUANYLATE CYCLASE DGCM-RELATED"/>
    <property type="match status" value="1"/>
</dbReference>
<keyword evidence="1" id="KW-1133">Transmembrane helix</keyword>
<dbReference type="Pfam" id="PF00990">
    <property type="entry name" value="GGDEF"/>
    <property type="match status" value="1"/>
</dbReference>
<dbReference type="InterPro" id="IPR050469">
    <property type="entry name" value="Diguanylate_Cyclase"/>
</dbReference>
<feature type="transmembrane region" description="Helical" evidence="1">
    <location>
        <begin position="101"/>
        <end position="122"/>
    </location>
</feature>
<keyword evidence="1" id="KW-0812">Transmembrane</keyword>
<feature type="domain" description="GGDEF" evidence="2">
    <location>
        <begin position="269"/>
        <end position="405"/>
    </location>
</feature>
<dbReference type="InterPro" id="IPR029787">
    <property type="entry name" value="Nucleotide_cyclase"/>
</dbReference>
<gene>
    <name evidence="3" type="ORF">LSG31_11750</name>
</gene>
<feature type="transmembrane region" description="Helical" evidence="1">
    <location>
        <begin position="152"/>
        <end position="170"/>
    </location>
</feature>
<name>A0ABY4CE22_9BACL</name>
<dbReference type="InterPro" id="IPR000160">
    <property type="entry name" value="GGDEF_dom"/>
</dbReference>
<keyword evidence="1" id="KW-0472">Membrane</keyword>